<dbReference type="InterPro" id="IPR054722">
    <property type="entry name" value="PolX-like_BBD"/>
</dbReference>
<dbReference type="GO" id="GO:0003676">
    <property type="term" value="F:nucleic acid binding"/>
    <property type="evidence" value="ECO:0007669"/>
    <property type="project" value="InterPro"/>
</dbReference>
<feature type="domain" description="CCHC-type" evidence="3">
    <location>
        <begin position="227"/>
        <end position="243"/>
    </location>
</feature>
<feature type="compositionally biased region" description="Polar residues" evidence="2">
    <location>
        <begin position="195"/>
        <end position="208"/>
    </location>
</feature>
<evidence type="ECO:0000313" key="4">
    <source>
        <dbReference type="EMBL" id="GEU43621.1"/>
    </source>
</evidence>
<comment type="caution">
    <text evidence="4">The sequence shown here is derived from an EMBL/GenBank/DDBJ whole genome shotgun (WGS) entry which is preliminary data.</text>
</comment>
<evidence type="ECO:0000259" key="3">
    <source>
        <dbReference type="SMART" id="SM00343"/>
    </source>
</evidence>
<dbReference type="GO" id="GO:0008270">
    <property type="term" value="F:zinc ion binding"/>
    <property type="evidence" value="ECO:0007669"/>
    <property type="project" value="InterPro"/>
</dbReference>
<dbReference type="Pfam" id="PF22936">
    <property type="entry name" value="Pol_BBD"/>
    <property type="match status" value="1"/>
</dbReference>
<dbReference type="EMBL" id="BKCJ010001734">
    <property type="protein sequence ID" value="GEU43621.1"/>
    <property type="molecule type" value="Genomic_DNA"/>
</dbReference>
<dbReference type="AlphaFoldDB" id="A0A6L2K2K4"/>
<gene>
    <name evidence="4" type="ORF">Tci_015599</name>
</gene>
<protein>
    <submittedName>
        <fullName evidence="4">Integrase, catalytic region, zinc finger, CCHC-type, peptidase aspartic, catalytic</fullName>
    </submittedName>
</protein>
<accession>A0A6L2K2K4</accession>
<sequence>MLEKDMYDSWNSRMELYMLNRQHGRMILESVKNGPFLWPTVEENGVTRLKKYSELSATEAIQANCDMLMQGTSLTKQERECKLYDEFDKFAYRKGESLREYYLRFSLLLNDMNIYNMKLENFHVNTKFLNTLPLEWSKFVTDVKLGDDPIDAINHMMSFLTAIVTSRYPATNNQLRTSSNPRQQATINNGRVTIQPIQGRQNSMNAGSSRPYASGSSRTAGKQRVIVCDNCKGEGHMSKQCTKPKRKRDVEWFKDKVLLVQAQANGQVLQEEELEFLADPGMAETSSNQYVVTNNAAYQADDLDAYDSDCDELNSAKIALIANLSHYESDNLAENSSLPALQDDLILSVLEQLKTQVVNFTKINQDNKHVNEILTAELERYKNQERILKEQKNDDTASVSCAQSLEIETLKHTLSKHLKEKESLEQKVILIKNDFQKEESRNIDRELALEKQVKELNNIVFKRNQYAQTVHMLTKPQFFYDHFTRQALGFQNPCYLKRVQQLKPKLYDGSVIEKSDAMVIHNSEETLLLADESHSKMLKKQNDPKMSEKKVITKPVDYAALNQLSKDFETRFVPQTELSAEQAFWSRYSVQSDEPNLSASTTIVEVPKELSKVSMVNSSLKKLKFHLASFNMVVKERTTATAITEGTWGFEHTKACFRDDIIPFVKALKELFNSFDQFLIDELTEVQNVFKQMEQAVEQHCVEKNKFQDNMKIVLKDNDRLLEQVLSVDIVNIVVHDHVNSACMNRNTSFSQESAPTFAELFEINDLKTHSQANDTIILKLKEKIKSLGGNGEEQKVKREIEEIETLNIELDHKVTKLVAENEHLKQTYKQLYDSIKSSRVQSKEQSLKETLRKHNGKAVVNEAVSLHSIDPELLKIDVAPLAPKLHNNKTAHTDYIRHTQEETVTLREIVKSERLLNPLNTSLDYACKYTKRIQELLIILRQTCLCITDLGTKLVVVTPKNNNTQVRLTEHIPLSGNTPVRTTPSINVVANTSVLSSTGVTLLSSTSGSKPQGNTKNYRIQRTPSKAKKNKLEDHPMTVRPRLNKKKSVVDTKATSSVENSKLNVNSDLKCATCNGCLFSDNHDKFLGTIKFGNDHVAKIMGYGDYRIGNVTISRVYYVEGLGHNLFSVGQFCDSDFEVAFRQHTCFIRNLDGVDLLTGSRGNNLYTLSLQDMMVSSPICLLSKASKTKSWLWHRRLSHVEVLYLTDL</sequence>
<name>A0A6L2K2K4_TANCI</name>
<dbReference type="InterPro" id="IPR001878">
    <property type="entry name" value="Znf_CCHC"/>
</dbReference>
<keyword evidence="1" id="KW-0175">Coiled coil</keyword>
<organism evidence="4">
    <name type="scientific">Tanacetum cinerariifolium</name>
    <name type="common">Dalmatian daisy</name>
    <name type="synonym">Chrysanthemum cinerariifolium</name>
    <dbReference type="NCBI Taxonomy" id="118510"/>
    <lineage>
        <taxon>Eukaryota</taxon>
        <taxon>Viridiplantae</taxon>
        <taxon>Streptophyta</taxon>
        <taxon>Embryophyta</taxon>
        <taxon>Tracheophyta</taxon>
        <taxon>Spermatophyta</taxon>
        <taxon>Magnoliopsida</taxon>
        <taxon>eudicotyledons</taxon>
        <taxon>Gunneridae</taxon>
        <taxon>Pentapetalae</taxon>
        <taxon>asterids</taxon>
        <taxon>campanulids</taxon>
        <taxon>Asterales</taxon>
        <taxon>Asteraceae</taxon>
        <taxon>Asteroideae</taxon>
        <taxon>Anthemideae</taxon>
        <taxon>Anthemidinae</taxon>
        <taxon>Tanacetum</taxon>
    </lineage>
</organism>
<evidence type="ECO:0000256" key="2">
    <source>
        <dbReference type="SAM" id="MobiDB-lite"/>
    </source>
</evidence>
<reference evidence="4" key="1">
    <citation type="journal article" date="2019" name="Sci. Rep.">
        <title>Draft genome of Tanacetum cinerariifolium, the natural source of mosquito coil.</title>
        <authorList>
            <person name="Yamashiro T."/>
            <person name="Shiraishi A."/>
            <person name="Satake H."/>
            <person name="Nakayama K."/>
        </authorList>
    </citation>
    <scope>NUCLEOTIDE SEQUENCE</scope>
</reference>
<feature type="region of interest" description="Disordered" evidence="2">
    <location>
        <begin position="195"/>
        <end position="220"/>
    </location>
</feature>
<dbReference type="SMART" id="SM00343">
    <property type="entry name" value="ZnF_C2HC"/>
    <property type="match status" value="1"/>
</dbReference>
<feature type="coiled-coil region" evidence="1">
    <location>
        <begin position="364"/>
        <end position="441"/>
    </location>
</feature>
<proteinExistence type="predicted"/>
<evidence type="ECO:0000256" key="1">
    <source>
        <dbReference type="SAM" id="Coils"/>
    </source>
</evidence>